<dbReference type="InterPro" id="IPR031306">
    <property type="entry name" value="CcdC"/>
</dbReference>
<feature type="transmembrane region" description="Helical" evidence="1">
    <location>
        <begin position="89"/>
        <end position="111"/>
    </location>
</feature>
<name>A0A7Z2ZMV0_9BACL</name>
<dbReference type="PIRSF" id="PIRSF021441">
    <property type="entry name" value="DUF1453"/>
    <property type="match status" value="1"/>
</dbReference>
<gene>
    <name evidence="2" type="ORF">HH215_20700</name>
</gene>
<organism evidence="2 3">
    <name type="scientific">Cohnella herbarum</name>
    <dbReference type="NCBI Taxonomy" id="2728023"/>
    <lineage>
        <taxon>Bacteria</taxon>
        <taxon>Bacillati</taxon>
        <taxon>Bacillota</taxon>
        <taxon>Bacilli</taxon>
        <taxon>Bacillales</taxon>
        <taxon>Paenibacillaceae</taxon>
        <taxon>Cohnella</taxon>
    </lineage>
</organism>
<dbReference type="Proteomes" id="UP000502248">
    <property type="component" value="Chromosome"/>
</dbReference>
<reference evidence="2 3" key="1">
    <citation type="submission" date="2020-04" db="EMBL/GenBank/DDBJ databases">
        <title>Genome sequencing of novel species.</title>
        <authorList>
            <person name="Heo J."/>
            <person name="Kim S.-J."/>
            <person name="Kim J.-S."/>
            <person name="Hong S.-B."/>
            <person name="Kwon S.-W."/>
        </authorList>
    </citation>
    <scope>NUCLEOTIDE SEQUENCE [LARGE SCALE GENOMIC DNA]</scope>
    <source>
        <strain evidence="2 3">MFER-1</strain>
    </source>
</reference>
<dbReference type="PANTHER" id="PTHR39164">
    <property type="entry name" value="PROTEIN CCDC"/>
    <property type="match status" value="1"/>
</dbReference>
<keyword evidence="1" id="KW-0812">Transmembrane</keyword>
<dbReference type="KEGG" id="cheb:HH215_20700"/>
<dbReference type="EMBL" id="CP051680">
    <property type="protein sequence ID" value="QJD85354.1"/>
    <property type="molecule type" value="Genomic_DNA"/>
</dbReference>
<dbReference type="RefSeq" id="WP_169281619.1">
    <property type="nucleotide sequence ID" value="NZ_CP051680.1"/>
</dbReference>
<dbReference type="AlphaFoldDB" id="A0A7Z2ZMV0"/>
<sequence>MDSSVYVIALLVAALIIWRRARGMYRPIRGNGVRLMLPLLFLVPSLFLIVNPKAHAPAWEWGAALAVGCLLSLPLIFTTNFERRDDQQIYAVKNMGFFIAFIGVIVVRFVIRDHLDGLDSETVAALFMVLLIGYVIPWRVVSFLKFRKLYSSQPQTNVAK</sequence>
<dbReference type="Pfam" id="PF07301">
    <property type="entry name" value="DUF1453"/>
    <property type="match status" value="1"/>
</dbReference>
<dbReference type="InterPro" id="IPR058247">
    <property type="entry name" value="DUF1453"/>
</dbReference>
<evidence type="ECO:0000313" key="2">
    <source>
        <dbReference type="EMBL" id="QJD85354.1"/>
    </source>
</evidence>
<proteinExistence type="predicted"/>
<keyword evidence="3" id="KW-1185">Reference proteome</keyword>
<keyword evidence="1" id="KW-0472">Membrane</keyword>
<dbReference type="PANTHER" id="PTHR39164:SF1">
    <property type="entry name" value="PROTEIN CCDC"/>
    <property type="match status" value="1"/>
</dbReference>
<feature type="transmembrane region" description="Helical" evidence="1">
    <location>
        <begin position="123"/>
        <end position="141"/>
    </location>
</feature>
<evidence type="ECO:0000313" key="3">
    <source>
        <dbReference type="Proteomes" id="UP000502248"/>
    </source>
</evidence>
<evidence type="ECO:0000256" key="1">
    <source>
        <dbReference type="SAM" id="Phobius"/>
    </source>
</evidence>
<protein>
    <submittedName>
        <fullName evidence="2">Cytochrome c biogenesis protein CcdC</fullName>
    </submittedName>
</protein>
<keyword evidence="1" id="KW-1133">Transmembrane helix</keyword>
<feature type="transmembrane region" description="Helical" evidence="1">
    <location>
        <begin position="58"/>
        <end position="77"/>
    </location>
</feature>
<feature type="transmembrane region" description="Helical" evidence="1">
    <location>
        <begin position="6"/>
        <end position="21"/>
    </location>
</feature>
<accession>A0A7Z2ZMV0</accession>
<feature type="transmembrane region" description="Helical" evidence="1">
    <location>
        <begin position="33"/>
        <end position="52"/>
    </location>
</feature>